<evidence type="ECO:0000313" key="5">
    <source>
        <dbReference type="Proteomes" id="UP000050929"/>
    </source>
</evidence>
<reference evidence="4 5" key="1">
    <citation type="journal article" date="2015" name="Genome Announc.">
        <title>Expanding the biotechnology potential of lactobacilli through comparative genomics of 213 strains and associated genera.</title>
        <authorList>
            <person name="Sun Z."/>
            <person name="Harris H.M."/>
            <person name="McCann A."/>
            <person name="Guo C."/>
            <person name="Argimon S."/>
            <person name="Zhang W."/>
            <person name="Yang X."/>
            <person name="Jeffery I.B."/>
            <person name="Cooney J.C."/>
            <person name="Kagawa T.F."/>
            <person name="Liu W."/>
            <person name="Song Y."/>
            <person name="Salvetti E."/>
            <person name="Wrobel A."/>
            <person name="Rasinkangas P."/>
            <person name="Parkhill J."/>
            <person name="Rea M.C."/>
            <person name="O'Sullivan O."/>
            <person name="Ritari J."/>
            <person name="Douillard F.P."/>
            <person name="Paul Ross R."/>
            <person name="Yang R."/>
            <person name="Briner A.E."/>
            <person name="Felis G.E."/>
            <person name="de Vos W.M."/>
            <person name="Barrangou R."/>
            <person name="Klaenhammer T.R."/>
            <person name="Caufield P.W."/>
            <person name="Cui Y."/>
            <person name="Zhang H."/>
            <person name="O'Toole P.W."/>
        </authorList>
    </citation>
    <scope>NUCLEOTIDE SEQUENCE [LARGE SCALE GENOMIC DNA]</scope>
    <source>
        <strain evidence="4 5">DSM 20183</strain>
    </source>
</reference>
<dbReference type="SUPFAM" id="SSF46689">
    <property type="entry name" value="Homeodomain-like"/>
    <property type="match status" value="1"/>
</dbReference>
<organism evidence="4 5">
    <name type="scientific">Companilactobacillus tucceti DSM 20183</name>
    <dbReference type="NCBI Taxonomy" id="1423811"/>
    <lineage>
        <taxon>Bacteria</taxon>
        <taxon>Bacillati</taxon>
        <taxon>Bacillota</taxon>
        <taxon>Bacilli</taxon>
        <taxon>Lactobacillales</taxon>
        <taxon>Lactobacillaceae</taxon>
        <taxon>Companilactobacillus</taxon>
    </lineage>
</organism>
<keyword evidence="1 2" id="KW-0238">DNA-binding</keyword>
<keyword evidence="5" id="KW-1185">Reference proteome</keyword>
<protein>
    <recommendedName>
        <fullName evidence="3">HTH tetR-type domain-containing protein</fullName>
    </recommendedName>
</protein>
<evidence type="ECO:0000256" key="1">
    <source>
        <dbReference type="ARBA" id="ARBA00023125"/>
    </source>
</evidence>
<dbReference type="RefSeq" id="WP_057766792.1">
    <property type="nucleotide sequence ID" value="NZ_AZDG01000020.1"/>
</dbReference>
<evidence type="ECO:0000256" key="2">
    <source>
        <dbReference type="PROSITE-ProRule" id="PRU00335"/>
    </source>
</evidence>
<dbReference type="Gene3D" id="1.10.357.10">
    <property type="entry name" value="Tetracycline Repressor, domain 2"/>
    <property type="match status" value="1"/>
</dbReference>
<feature type="DNA-binding region" description="H-T-H motif" evidence="2">
    <location>
        <begin position="32"/>
        <end position="51"/>
    </location>
</feature>
<gene>
    <name evidence="4" type="ORF">FC72_GL001013</name>
</gene>
<evidence type="ECO:0000313" key="4">
    <source>
        <dbReference type="EMBL" id="KRK63882.1"/>
    </source>
</evidence>
<feature type="domain" description="HTH tetR-type" evidence="3">
    <location>
        <begin position="9"/>
        <end position="69"/>
    </location>
</feature>
<dbReference type="PROSITE" id="PS50977">
    <property type="entry name" value="HTH_TETR_2"/>
    <property type="match status" value="1"/>
</dbReference>
<proteinExistence type="predicted"/>
<dbReference type="Proteomes" id="UP000050929">
    <property type="component" value="Unassembled WGS sequence"/>
</dbReference>
<dbReference type="PATRIC" id="fig|1423811.3.peg.1025"/>
<dbReference type="EMBL" id="AZDG01000020">
    <property type="protein sequence ID" value="KRK63882.1"/>
    <property type="molecule type" value="Genomic_DNA"/>
</dbReference>
<dbReference type="Pfam" id="PF00440">
    <property type="entry name" value="TetR_N"/>
    <property type="match status" value="1"/>
</dbReference>
<dbReference type="InterPro" id="IPR009057">
    <property type="entry name" value="Homeodomain-like_sf"/>
</dbReference>
<dbReference type="STRING" id="1423811.FC72_GL001013"/>
<evidence type="ECO:0000259" key="3">
    <source>
        <dbReference type="PROSITE" id="PS50977"/>
    </source>
</evidence>
<dbReference type="OrthoDB" id="71867at2"/>
<name>A0A0R1J7C1_9LACO</name>
<dbReference type="GO" id="GO:0003677">
    <property type="term" value="F:DNA binding"/>
    <property type="evidence" value="ECO:0007669"/>
    <property type="project" value="UniProtKB-UniRule"/>
</dbReference>
<comment type="caution">
    <text evidence="4">The sequence shown here is derived from an EMBL/GenBank/DDBJ whole genome shotgun (WGS) entry which is preliminary data.</text>
</comment>
<dbReference type="InterPro" id="IPR001647">
    <property type="entry name" value="HTH_TetR"/>
</dbReference>
<sequence length="236" mass="28056">MNNKEIQRQRMYGYFITACQDLIKEEGIDQLTIRKISDKAGYNSATLYNYFENLDQLKALSLLDNVKPYFYAIRSLYGMDLDLVDRFLLIWREYAKYSFGNPQVYIEVFESSNSDDILSYIDKYFDYFPSEEFSKDHDVYDLVYNRDMKRRDRVLLEPEIDAGYLSEEQARYFIDGIYALHIGMCNQVLNDYYSNSEEALKLFMSYLIDFLLLNSSIKKNKTELLNRILSMKTVKI</sequence>
<dbReference type="AlphaFoldDB" id="A0A0R1J7C1"/>
<accession>A0A0R1J7C1</accession>